<evidence type="ECO:0000313" key="2">
    <source>
        <dbReference type="EMBL" id="OGM06204.1"/>
    </source>
</evidence>
<dbReference type="Pfam" id="PF13649">
    <property type="entry name" value="Methyltransf_25"/>
    <property type="match status" value="1"/>
</dbReference>
<dbReference type="STRING" id="1817813.A2008_10495"/>
<dbReference type="InterPro" id="IPR029063">
    <property type="entry name" value="SAM-dependent_MTases_sf"/>
</dbReference>
<dbReference type="Proteomes" id="UP000178735">
    <property type="component" value="Unassembled WGS sequence"/>
</dbReference>
<feature type="domain" description="Methyltransferase" evidence="1">
    <location>
        <begin position="43"/>
        <end position="129"/>
    </location>
</feature>
<gene>
    <name evidence="2" type="ORF">A2008_10495</name>
</gene>
<dbReference type="InterPro" id="IPR041698">
    <property type="entry name" value="Methyltransf_25"/>
</dbReference>
<comment type="caution">
    <text evidence="2">The sequence shown here is derived from an EMBL/GenBank/DDBJ whole genome shotgun (WGS) entry which is preliminary data.</text>
</comment>
<accession>A0A1F7WTR3</accession>
<reference evidence="2 3" key="1">
    <citation type="journal article" date="2016" name="Nat. Commun.">
        <title>Thousands of microbial genomes shed light on interconnected biogeochemical processes in an aquifer system.</title>
        <authorList>
            <person name="Anantharaman K."/>
            <person name="Brown C.T."/>
            <person name="Hug L.A."/>
            <person name="Sharon I."/>
            <person name="Castelle C.J."/>
            <person name="Probst A.J."/>
            <person name="Thomas B.C."/>
            <person name="Singh A."/>
            <person name="Wilkins M.J."/>
            <person name="Karaoz U."/>
            <person name="Brodie E.L."/>
            <person name="Williams K.H."/>
            <person name="Hubbard S.S."/>
            <person name="Banfield J.F."/>
        </authorList>
    </citation>
    <scope>NUCLEOTIDE SEQUENCE [LARGE SCALE GENOMIC DNA]</scope>
</reference>
<evidence type="ECO:0000259" key="1">
    <source>
        <dbReference type="Pfam" id="PF13649"/>
    </source>
</evidence>
<dbReference type="Gene3D" id="3.40.50.150">
    <property type="entry name" value="Vaccinia Virus protein VP39"/>
    <property type="match status" value="1"/>
</dbReference>
<name>A0A1F7WTR3_9BACT</name>
<dbReference type="SUPFAM" id="SSF53335">
    <property type="entry name" value="S-adenosyl-L-methionine-dependent methyltransferases"/>
    <property type="match status" value="1"/>
</dbReference>
<dbReference type="EMBL" id="MGFH01000076">
    <property type="protein sequence ID" value="OGM06204.1"/>
    <property type="molecule type" value="Genomic_DNA"/>
</dbReference>
<sequence>MTSDTLKYYSENSKNYFETTKSIVISEQIDRFLSFVDNKGELIIDLGCGSGNSLKYIIEKEYTPVGADYSDELIALAKKYSGADIFNLDLEDISAVNKMISDKKIKHLFASASLLHLKKNVFIKFFDEIEFAGVFFFSVKEGTGESLDPAGRFFAYYTKEELDDILRQRFETIYFDRNEDKLGRGNNWLSYILKLKTCK</sequence>
<proteinExistence type="predicted"/>
<organism evidence="2 3">
    <name type="scientific">Candidatus Wallbacteria bacterium GWC2_49_35</name>
    <dbReference type="NCBI Taxonomy" id="1817813"/>
    <lineage>
        <taxon>Bacteria</taxon>
        <taxon>Candidatus Walliibacteriota</taxon>
    </lineage>
</organism>
<dbReference type="AlphaFoldDB" id="A0A1F7WTR3"/>
<evidence type="ECO:0000313" key="3">
    <source>
        <dbReference type="Proteomes" id="UP000178735"/>
    </source>
</evidence>
<protein>
    <recommendedName>
        <fullName evidence="1">Methyltransferase domain-containing protein</fullName>
    </recommendedName>
</protein>